<gene>
    <name evidence="6" type="ORF">SAMN05518684_104201</name>
</gene>
<dbReference type="STRING" id="1601833.SAMN05518684_104201"/>
<dbReference type="InterPro" id="IPR012349">
    <property type="entry name" value="Split_barrel_FMN-bd"/>
</dbReference>
<evidence type="ECO:0000313" key="6">
    <source>
        <dbReference type="EMBL" id="SER83870.1"/>
    </source>
</evidence>
<evidence type="ECO:0000259" key="5">
    <source>
        <dbReference type="SMART" id="SM00903"/>
    </source>
</evidence>
<keyword evidence="7" id="KW-1185">Reference proteome</keyword>
<evidence type="ECO:0000256" key="1">
    <source>
        <dbReference type="ARBA" id="ARBA00001917"/>
    </source>
</evidence>
<evidence type="ECO:0000256" key="3">
    <source>
        <dbReference type="ARBA" id="ARBA00022643"/>
    </source>
</evidence>
<evidence type="ECO:0000256" key="4">
    <source>
        <dbReference type="ARBA" id="ARBA00038054"/>
    </source>
</evidence>
<dbReference type="PANTHER" id="PTHR33798">
    <property type="entry name" value="FLAVOPROTEIN OXYGENASE"/>
    <property type="match status" value="1"/>
</dbReference>
<dbReference type="AlphaFoldDB" id="A0A1H9SFS6"/>
<comment type="similarity">
    <text evidence="4">Belongs to the flavoredoxin family.</text>
</comment>
<evidence type="ECO:0000256" key="2">
    <source>
        <dbReference type="ARBA" id="ARBA00022630"/>
    </source>
</evidence>
<dbReference type="GO" id="GO:0010181">
    <property type="term" value="F:FMN binding"/>
    <property type="evidence" value="ECO:0007669"/>
    <property type="project" value="InterPro"/>
</dbReference>
<dbReference type="InterPro" id="IPR002563">
    <property type="entry name" value="Flavin_Rdtase-like_dom"/>
</dbReference>
<dbReference type="OrthoDB" id="9794638at2"/>
<keyword evidence="3" id="KW-0288">FMN</keyword>
<organism evidence="6 7">
    <name type="scientific">Salipaludibacillus aurantiacus</name>
    <dbReference type="NCBI Taxonomy" id="1601833"/>
    <lineage>
        <taxon>Bacteria</taxon>
        <taxon>Bacillati</taxon>
        <taxon>Bacillota</taxon>
        <taxon>Bacilli</taxon>
        <taxon>Bacillales</taxon>
        <taxon>Bacillaceae</taxon>
    </lineage>
</organism>
<comment type="cofactor">
    <cofactor evidence="1">
        <name>FMN</name>
        <dbReference type="ChEBI" id="CHEBI:58210"/>
    </cofactor>
</comment>
<name>A0A1H9SFS6_9BACI</name>
<reference evidence="7" key="1">
    <citation type="submission" date="2016-10" db="EMBL/GenBank/DDBJ databases">
        <authorList>
            <person name="Varghese N."/>
            <person name="Submissions S."/>
        </authorList>
    </citation>
    <scope>NUCLEOTIDE SEQUENCE [LARGE SCALE GENOMIC DNA]</scope>
    <source>
        <strain evidence="7">S9</strain>
    </source>
</reference>
<dbReference type="Pfam" id="PF01613">
    <property type="entry name" value="Flavin_Reduct"/>
    <property type="match status" value="1"/>
</dbReference>
<dbReference type="SUPFAM" id="SSF50475">
    <property type="entry name" value="FMN-binding split barrel"/>
    <property type="match status" value="1"/>
</dbReference>
<dbReference type="EMBL" id="FOGT01000004">
    <property type="protein sequence ID" value="SER83870.1"/>
    <property type="molecule type" value="Genomic_DNA"/>
</dbReference>
<dbReference type="GO" id="GO:0016646">
    <property type="term" value="F:oxidoreductase activity, acting on the CH-NH group of donors, NAD or NADP as acceptor"/>
    <property type="evidence" value="ECO:0007669"/>
    <property type="project" value="UniProtKB-ARBA"/>
</dbReference>
<sequence>MAIIDPKDLSKKENYRFLTSSVTPRPVAFISSMSEKGVLNAAPFSYFNVISAQPPLLSVSIGRKNGQQKDTSRNILQVGEFVVHITDEENVKQVNDTSMNLPSDQSEVEKVGLEPIVSSKVGVPSIKESRIRLECTLEKHLVFEEGDSATDFIIGRIVSYYVDDQLYEDGTVNTKKLKPIARLGGKQYAPLGKIFELDRPE</sequence>
<accession>A0A1H9SFS6</accession>
<dbReference type="PANTHER" id="PTHR33798:SF5">
    <property type="entry name" value="FLAVIN REDUCTASE LIKE DOMAIN-CONTAINING PROTEIN"/>
    <property type="match status" value="1"/>
</dbReference>
<protein>
    <submittedName>
        <fullName evidence="6">NADH-FMN oxidoreductase RutF, flavin reductase (DIM6/NTAB) family</fullName>
    </submittedName>
</protein>
<dbReference type="Gene3D" id="2.30.110.10">
    <property type="entry name" value="Electron Transport, Fmn-binding Protein, Chain A"/>
    <property type="match status" value="1"/>
</dbReference>
<dbReference type="Proteomes" id="UP000198571">
    <property type="component" value="Unassembled WGS sequence"/>
</dbReference>
<keyword evidence="2" id="KW-0285">Flavoprotein</keyword>
<dbReference type="SMART" id="SM00903">
    <property type="entry name" value="Flavin_Reduct"/>
    <property type="match status" value="1"/>
</dbReference>
<feature type="domain" description="Flavin reductase like" evidence="5">
    <location>
        <begin position="20"/>
        <end position="175"/>
    </location>
</feature>
<proteinExistence type="inferred from homology"/>
<evidence type="ECO:0000313" key="7">
    <source>
        <dbReference type="Proteomes" id="UP000198571"/>
    </source>
</evidence>